<dbReference type="EMBL" id="FCOW01000049">
    <property type="protein sequence ID" value="CVK21821.1"/>
    <property type="molecule type" value="Genomic_DNA"/>
</dbReference>
<gene>
    <name evidence="1" type="ORF">SSPH_04539</name>
</gene>
<comment type="caution">
    <text evidence="1">The sequence shown here is derived from an EMBL/GenBank/DDBJ whole genome shotgun (WGS) entry which is preliminary data.</text>
</comment>
<dbReference type="Proteomes" id="UP000245702">
    <property type="component" value="Unassembled WGS sequence"/>
</dbReference>
<keyword evidence="2" id="KW-1185">Reference proteome</keyword>
<evidence type="ECO:0000313" key="1">
    <source>
        <dbReference type="EMBL" id="CVK21821.1"/>
    </source>
</evidence>
<proteinExistence type="predicted"/>
<reference evidence="1 2" key="1">
    <citation type="submission" date="2016-01" db="EMBL/GenBank/DDBJ databases">
        <authorList>
            <person name="Brown R."/>
        </authorList>
    </citation>
    <scope>NUCLEOTIDE SEQUENCE [LARGE SCALE GENOMIC DNA]</scope>
    <source>
        <strain evidence="1">Sporomusa sphaeroides DSM 2875</strain>
    </source>
</reference>
<evidence type="ECO:0000313" key="2">
    <source>
        <dbReference type="Proteomes" id="UP000245702"/>
    </source>
</evidence>
<name>A0ABP2CD40_9FIRM</name>
<protein>
    <submittedName>
        <fullName evidence="1">Uncharacterized protein</fullName>
    </submittedName>
</protein>
<organism evidence="1 2">
    <name type="scientific">Sporomusa sphaeroides DSM 2875</name>
    <dbReference type="NCBI Taxonomy" id="1337886"/>
    <lineage>
        <taxon>Bacteria</taxon>
        <taxon>Bacillati</taxon>
        <taxon>Bacillota</taxon>
        <taxon>Negativicutes</taxon>
        <taxon>Selenomonadales</taxon>
        <taxon>Sporomusaceae</taxon>
        <taxon>Sporomusa</taxon>
    </lineage>
</organism>
<accession>A0ABP2CD40</accession>
<sequence length="39" mass="4510">MDKQAFLFSINNDNDIHYRIAAELSCKQEGKGSCYKEKN</sequence>